<sequence length="265" mass="30100">MKKYKGVVLFDYDYTTVDQDDGILTASAKTIESLQKLKENGYLTMLCSGRSKRFLEEDEDKFQGIITCNGAYTEVDGEVIRHIYIPEDLVQKVLAEYDTKDSALHLETQDVTYYIDHGQEFYKTFRMFLGLPQHWFAPWEQQKNEQITKIVMNCANDSIIQRFREEFSGQLQCVKPFEDKIVLDIMSNGITKGEAINYLLDYYSIDRKDSYAFGDSDNDVEMLKAVGTGVVMGKHSKAAGEVASMFTGTVKEEGITTGLETLGLI</sequence>
<dbReference type="EMBL" id="DXEM01000001">
    <property type="protein sequence ID" value="HIX66555.1"/>
    <property type="molecule type" value="Genomic_DNA"/>
</dbReference>
<dbReference type="AlphaFoldDB" id="A0A9D1WTK9"/>
<dbReference type="InterPro" id="IPR036412">
    <property type="entry name" value="HAD-like_sf"/>
</dbReference>
<reference evidence="1" key="2">
    <citation type="submission" date="2021-04" db="EMBL/GenBank/DDBJ databases">
        <authorList>
            <person name="Gilroy R."/>
        </authorList>
    </citation>
    <scope>NUCLEOTIDE SEQUENCE</scope>
    <source>
        <strain evidence="1">CHK191-13928</strain>
    </source>
</reference>
<dbReference type="InterPro" id="IPR023214">
    <property type="entry name" value="HAD_sf"/>
</dbReference>
<accession>A0A9D1WTK9</accession>
<dbReference type="PANTHER" id="PTHR10000">
    <property type="entry name" value="PHOSPHOSERINE PHOSPHATASE"/>
    <property type="match status" value="1"/>
</dbReference>
<name>A0A9D1WTK9_9FIRM</name>
<dbReference type="SUPFAM" id="SSF56784">
    <property type="entry name" value="HAD-like"/>
    <property type="match status" value="1"/>
</dbReference>
<dbReference type="Gene3D" id="3.40.50.1000">
    <property type="entry name" value="HAD superfamily/HAD-like"/>
    <property type="match status" value="1"/>
</dbReference>
<dbReference type="InterPro" id="IPR000150">
    <property type="entry name" value="Cof"/>
</dbReference>
<dbReference type="GO" id="GO:0000287">
    <property type="term" value="F:magnesium ion binding"/>
    <property type="evidence" value="ECO:0007669"/>
    <property type="project" value="TreeGrafter"/>
</dbReference>
<proteinExistence type="predicted"/>
<protein>
    <submittedName>
        <fullName evidence="1">HAD family hydrolase</fullName>
    </submittedName>
</protein>
<gene>
    <name evidence="1" type="ORF">H9735_00340</name>
</gene>
<evidence type="ECO:0000313" key="1">
    <source>
        <dbReference type="EMBL" id="HIX66555.1"/>
    </source>
</evidence>
<dbReference type="InterPro" id="IPR006379">
    <property type="entry name" value="HAD-SF_hydro_IIB"/>
</dbReference>
<dbReference type="Proteomes" id="UP000886721">
    <property type="component" value="Unassembled WGS sequence"/>
</dbReference>
<dbReference type="NCBIfam" id="TIGR00099">
    <property type="entry name" value="Cof-subfamily"/>
    <property type="match status" value="1"/>
</dbReference>
<dbReference type="PANTHER" id="PTHR10000:SF25">
    <property type="entry name" value="PHOSPHATASE YKRA-RELATED"/>
    <property type="match status" value="1"/>
</dbReference>
<dbReference type="GO" id="GO:0005829">
    <property type="term" value="C:cytosol"/>
    <property type="evidence" value="ECO:0007669"/>
    <property type="project" value="TreeGrafter"/>
</dbReference>
<evidence type="ECO:0000313" key="2">
    <source>
        <dbReference type="Proteomes" id="UP000886721"/>
    </source>
</evidence>
<dbReference type="Gene3D" id="3.30.1240.10">
    <property type="match status" value="1"/>
</dbReference>
<dbReference type="GO" id="GO:0016791">
    <property type="term" value="F:phosphatase activity"/>
    <property type="evidence" value="ECO:0007669"/>
    <property type="project" value="TreeGrafter"/>
</dbReference>
<organism evidence="1 2">
    <name type="scientific">Candidatus Anaerostipes excrementavium</name>
    <dbReference type="NCBI Taxonomy" id="2838463"/>
    <lineage>
        <taxon>Bacteria</taxon>
        <taxon>Bacillati</taxon>
        <taxon>Bacillota</taxon>
        <taxon>Clostridia</taxon>
        <taxon>Lachnospirales</taxon>
        <taxon>Lachnospiraceae</taxon>
        <taxon>Anaerostipes</taxon>
    </lineage>
</organism>
<comment type="caution">
    <text evidence="1">The sequence shown here is derived from an EMBL/GenBank/DDBJ whole genome shotgun (WGS) entry which is preliminary data.</text>
</comment>
<dbReference type="Pfam" id="PF08282">
    <property type="entry name" value="Hydrolase_3"/>
    <property type="match status" value="1"/>
</dbReference>
<keyword evidence="1" id="KW-0378">Hydrolase</keyword>
<dbReference type="NCBIfam" id="TIGR01484">
    <property type="entry name" value="HAD-SF-IIB"/>
    <property type="match status" value="1"/>
</dbReference>
<reference evidence="1" key="1">
    <citation type="journal article" date="2021" name="PeerJ">
        <title>Extensive microbial diversity within the chicken gut microbiome revealed by metagenomics and culture.</title>
        <authorList>
            <person name="Gilroy R."/>
            <person name="Ravi A."/>
            <person name="Getino M."/>
            <person name="Pursley I."/>
            <person name="Horton D.L."/>
            <person name="Alikhan N.F."/>
            <person name="Baker D."/>
            <person name="Gharbi K."/>
            <person name="Hall N."/>
            <person name="Watson M."/>
            <person name="Adriaenssens E.M."/>
            <person name="Foster-Nyarko E."/>
            <person name="Jarju S."/>
            <person name="Secka A."/>
            <person name="Antonio M."/>
            <person name="Oren A."/>
            <person name="Chaudhuri R.R."/>
            <person name="La Ragione R."/>
            <person name="Hildebrand F."/>
            <person name="Pallen M.J."/>
        </authorList>
    </citation>
    <scope>NUCLEOTIDE SEQUENCE</scope>
    <source>
        <strain evidence="1">CHK191-13928</strain>
    </source>
</reference>